<proteinExistence type="predicted"/>
<dbReference type="InParanoid" id="A2GD36"/>
<reference evidence="1" key="1">
    <citation type="submission" date="2006-10" db="EMBL/GenBank/DDBJ databases">
        <authorList>
            <person name="Amadeo P."/>
            <person name="Zhao Q."/>
            <person name="Wortman J."/>
            <person name="Fraser-Liggett C."/>
            <person name="Carlton J."/>
        </authorList>
    </citation>
    <scope>NUCLEOTIDE SEQUENCE</scope>
    <source>
        <strain evidence="1">G3</strain>
    </source>
</reference>
<dbReference type="KEGG" id="tva:4742567"/>
<accession>A2GD36</accession>
<dbReference type="VEuPathDB" id="TrichDB:TVAG_176200"/>
<sequence length="747" mass="86448">MTLSSSLLIQEEINKYKSDLMDSMKTKYKNFEKFCTEKTAFEHLQLYIDLLQRIKLGTATPAAISSELIDISLISPTVTDFTNSNLDFSVFINLIKSLSQEEHIKACIISIAFYLLHQNLKFTEFVITFLFHDLPELKDSVLGLFWNAVQLGSPNITEKDFQNSFKIWRNSLEYLMTIMKSIQNLSFYFHTAKFVAEVINLLLTKPLNFQKLVSPEIVRLLCYNPFTALYISQGKSVLTSAYFLPPLSLLLNGQIETSINLLVSYMPYALDAIASFLVNLPFASEQNADMQFALANKLLHNLSLGISTRDLYLIILRHFIKAPILREYYNNFRKLIFSNTALGLRQAYICILIAAFTDCETPGLYSLIQDCRESIAKIFQFSTMLFTQCAVVNRITEMILIFLENPSFKFNIQSPTHYIMLQPDQKVIEMFPVLFQTLNSYTKSPGSAHSYFSFIYSYLMKSSVTKLDTSFALEILSSIERFHEYPSDEDCFSIYRRFIRKLVVTKTNISEFILICLTDLQPMNALGALSFVNYAYQFRIPDFISYIKTNRSFIVNLIKSGMQSELPAMFYTCYELMSLLVEDPVVIVNLIEDIFNFDPRNSRKKLRLLCLLAFTSGIYKIDQIYKGFLKILESLKKGFSTNLAYVFVLRFLVYLKPENAKIQLLEICNCFHKSTIENKYYIRKTVEDILKNITLSHDDLLSIPNFTKVITFEIENHGQYDYECRWDVPYGPVVWLRPILCSAYIEL</sequence>
<keyword evidence="2" id="KW-1185">Reference proteome</keyword>
<protein>
    <submittedName>
        <fullName evidence="1">Uncharacterized protein</fullName>
    </submittedName>
</protein>
<reference evidence="1" key="2">
    <citation type="journal article" date="2007" name="Science">
        <title>Draft genome sequence of the sexually transmitted pathogen Trichomonas vaginalis.</title>
        <authorList>
            <person name="Carlton J.M."/>
            <person name="Hirt R.P."/>
            <person name="Silva J.C."/>
            <person name="Delcher A.L."/>
            <person name="Schatz M."/>
            <person name="Zhao Q."/>
            <person name="Wortman J.R."/>
            <person name="Bidwell S.L."/>
            <person name="Alsmark U.C.M."/>
            <person name="Besteiro S."/>
            <person name="Sicheritz-Ponten T."/>
            <person name="Noel C.J."/>
            <person name="Dacks J.B."/>
            <person name="Foster P.G."/>
            <person name="Simillion C."/>
            <person name="Van de Peer Y."/>
            <person name="Miranda-Saavedra D."/>
            <person name="Barton G.J."/>
            <person name="Westrop G.D."/>
            <person name="Mueller S."/>
            <person name="Dessi D."/>
            <person name="Fiori P.L."/>
            <person name="Ren Q."/>
            <person name="Paulsen I."/>
            <person name="Zhang H."/>
            <person name="Bastida-Corcuera F.D."/>
            <person name="Simoes-Barbosa A."/>
            <person name="Brown M.T."/>
            <person name="Hayes R.D."/>
            <person name="Mukherjee M."/>
            <person name="Okumura C.Y."/>
            <person name="Schneider R."/>
            <person name="Smith A.J."/>
            <person name="Vanacova S."/>
            <person name="Villalvazo M."/>
            <person name="Haas B.J."/>
            <person name="Pertea M."/>
            <person name="Feldblyum T.V."/>
            <person name="Utterback T.R."/>
            <person name="Shu C.L."/>
            <person name="Osoegawa K."/>
            <person name="de Jong P.J."/>
            <person name="Hrdy I."/>
            <person name="Horvathova L."/>
            <person name="Zubacova Z."/>
            <person name="Dolezal P."/>
            <person name="Malik S.B."/>
            <person name="Logsdon J.M. Jr."/>
            <person name="Henze K."/>
            <person name="Gupta A."/>
            <person name="Wang C.C."/>
            <person name="Dunne R.L."/>
            <person name="Upcroft J.A."/>
            <person name="Upcroft P."/>
            <person name="White O."/>
            <person name="Salzberg S.L."/>
            <person name="Tang P."/>
            <person name="Chiu C.-H."/>
            <person name="Lee Y.-S."/>
            <person name="Embley T.M."/>
            <person name="Coombs G.H."/>
            <person name="Mottram J.C."/>
            <person name="Tachezy J."/>
            <person name="Fraser-Liggett C.M."/>
            <person name="Johnson P.J."/>
        </authorList>
    </citation>
    <scope>NUCLEOTIDE SEQUENCE [LARGE SCALE GENOMIC DNA]</scope>
    <source>
        <strain evidence="1">G3</strain>
    </source>
</reference>
<name>A2GD36_TRIV3</name>
<dbReference type="EMBL" id="DS115139">
    <property type="protein sequence ID" value="EAX84932.1"/>
    <property type="molecule type" value="Genomic_DNA"/>
</dbReference>
<dbReference type="VEuPathDB" id="TrichDB:TVAGG3_0342900"/>
<evidence type="ECO:0000313" key="1">
    <source>
        <dbReference type="EMBL" id="EAX84932.1"/>
    </source>
</evidence>
<evidence type="ECO:0000313" key="2">
    <source>
        <dbReference type="Proteomes" id="UP000001542"/>
    </source>
</evidence>
<dbReference type="RefSeq" id="XP_001297862.1">
    <property type="nucleotide sequence ID" value="XM_001297861.1"/>
</dbReference>
<gene>
    <name evidence="1" type="ORF">TVAG_176200</name>
</gene>
<organism evidence="1 2">
    <name type="scientific">Trichomonas vaginalis (strain ATCC PRA-98 / G3)</name>
    <dbReference type="NCBI Taxonomy" id="412133"/>
    <lineage>
        <taxon>Eukaryota</taxon>
        <taxon>Metamonada</taxon>
        <taxon>Parabasalia</taxon>
        <taxon>Trichomonadida</taxon>
        <taxon>Trichomonadidae</taxon>
        <taxon>Trichomonas</taxon>
    </lineage>
</organism>
<dbReference type="AlphaFoldDB" id="A2GD36"/>
<dbReference type="Proteomes" id="UP000001542">
    <property type="component" value="Unassembled WGS sequence"/>
</dbReference>